<evidence type="ECO:0000313" key="2">
    <source>
        <dbReference type="Proteomes" id="UP000492821"/>
    </source>
</evidence>
<dbReference type="PANTHER" id="PTHR24413">
    <property type="entry name" value="SPECKLE-TYPE POZ PROTEIN"/>
    <property type="match status" value="1"/>
</dbReference>
<dbReference type="WBParaSite" id="Pan_g6248.t1">
    <property type="protein sequence ID" value="Pan_g6248.t1"/>
    <property type="gene ID" value="Pan_g6248"/>
</dbReference>
<reference evidence="2" key="1">
    <citation type="journal article" date="2013" name="Genetics">
        <title>The draft genome and transcriptome of Panagrellus redivivus are shaped by the harsh demands of a free-living lifestyle.</title>
        <authorList>
            <person name="Srinivasan J."/>
            <person name="Dillman A.R."/>
            <person name="Macchietto M.G."/>
            <person name="Heikkinen L."/>
            <person name="Lakso M."/>
            <person name="Fracchia K.M."/>
            <person name="Antoshechkin I."/>
            <person name="Mortazavi A."/>
            <person name="Wong G."/>
            <person name="Sternberg P.W."/>
        </authorList>
    </citation>
    <scope>NUCLEOTIDE SEQUENCE [LARGE SCALE GENOMIC DNA]</scope>
    <source>
        <strain evidence="2">MT8872</strain>
    </source>
</reference>
<dbReference type="Gene3D" id="3.30.710.10">
    <property type="entry name" value="Potassium Channel Kv1.1, Chain A"/>
    <property type="match status" value="1"/>
</dbReference>
<sequence length="294" mass="33756">MMATIFRDTAVVLVAKNLRSLNSSSYIENKKRPIKGSNNLFWCLRVYGAQLERSRIGIWVSELPITASVSFSVDRLQSIERKFEKQLEFFDRSDNELGFSVGQFCKNGYEITFTEFEKPPSVLVKPPRILDFIRSDEDDVKFIVGKEHVKVSRHFLSMISPVFRAMFVHETKESKTGIINIVDFDAEIVKIVFDYCYGQQIDLCLEGAFEMHRFADKYVIQPVVDKLVDVIGSMLDVKTFCAITEFAWTYEKEDVKLKCATMFRTNSTDILFTRSFVDLDPGIQNKLIIAAALV</sequence>
<evidence type="ECO:0000259" key="1">
    <source>
        <dbReference type="PROSITE" id="PS50097"/>
    </source>
</evidence>
<keyword evidence="2" id="KW-1185">Reference proteome</keyword>
<evidence type="ECO:0000313" key="3">
    <source>
        <dbReference type="WBParaSite" id="Pan_g6248.t1"/>
    </source>
</evidence>
<dbReference type="CDD" id="cd18186">
    <property type="entry name" value="BTB_POZ_ZBTB_KLHL-like"/>
    <property type="match status" value="1"/>
</dbReference>
<accession>A0A7E4W4C5</accession>
<dbReference type="SMART" id="SM00225">
    <property type="entry name" value="BTB"/>
    <property type="match status" value="1"/>
</dbReference>
<dbReference type="AlphaFoldDB" id="A0A7E4W4C5"/>
<proteinExistence type="predicted"/>
<protein>
    <submittedName>
        <fullName evidence="3">BTB domain-containing protein</fullName>
    </submittedName>
</protein>
<name>A0A7E4W4C5_PANRE</name>
<reference evidence="3" key="2">
    <citation type="submission" date="2020-10" db="UniProtKB">
        <authorList>
            <consortium name="WormBaseParasite"/>
        </authorList>
    </citation>
    <scope>IDENTIFICATION</scope>
</reference>
<dbReference type="InterPro" id="IPR011333">
    <property type="entry name" value="SKP1/BTB/POZ_sf"/>
</dbReference>
<dbReference type="PROSITE" id="PS50097">
    <property type="entry name" value="BTB"/>
    <property type="match status" value="1"/>
</dbReference>
<dbReference type="InterPro" id="IPR000210">
    <property type="entry name" value="BTB/POZ_dom"/>
</dbReference>
<organism evidence="2 3">
    <name type="scientific">Panagrellus redivivus</name>
    <name type="common">Microworm</name>
    <dbReference type="NCBI Taxonomy" id="6233"/>
    <lineage>
        <taxon>Eukaryota</taxon>
        <taxon>Metazoa</taxon>
        <taxon>Ecdysozoa</taxon>
        <taxon>Nematoda</taxon>
        <taxon>Chromadorea</taxon>
        <taxon>Rhabditida</taxon>
        <taxon>Tylenchina</taxon>
        <taxon>Panagrolaimomorpha</taxon>
        <taxon>Panagrolaimoidea</taxon>
        <taxon>Panagrolaimidae</taxon>
        <taxon>Panagrellus</taxon>
    </lineage>
</organism>
<feature type="domain" description="BTB" evidence="1">
    <location>
        <begin position="138"/>
        <end position="205"/>
    </location>
</feature>
<dbReference type="Pfam" id="PF00651">
    <property type="entry name" value="BTB"/>
    <property type="match status" value="1"/>
</dbReference>
<dbReference type="SUPFAM" id="SSF54695">
    <property type="entry name" value="POZ domain"/>
    <property type="match status" value="1"/>
</dbReference>
<dbReference type="Proteomes" id="UP000492821">
    <property type="component" value="Unassembled WGS sequence"/>
</dbReference>